<sequence length="250" mass="29709">MSATSNKFQQLQKFIIKKNITCYDYTRFRIVELIKCEKLTRVYRAIFKNKITVILKSFENNELNINEVIDELKLYHRVDIHPNIIRFNGVTRNEGDSSIIPYMLIFEDVNSGTLRSYLHENLQHFSWNEMIKFSLQITNAVRYLHAKGMVNIGLHLENIFIHNKNIKLADYGLSNRLKRQDHYFRFYKKLDVYNIGILMQKMYNDCQFTENAVGLIDEYIKIFKDCLQNEPNSRPEIQTIVSNLKLLIIL</sequence>
<dbReference type="InterPro" id="IPR011009">
    <property type="entry name" value="Kinase-like_dom_sf"/>
</dbReference>
<name>A0A8H4AP14_GIGMA</name>
<dbReference type="SUPFAM" id="SSF56112">
    <property type="entry name" value="Protein kinase-like (PK-like)"/>
    <property type="match status" value="1"/>
</dbReference>
<evidence type="ECO:0000313" key="6">
    <source>
        <dbReference type="EMBL" id="KAF0518642.1"/>
    </source>
</evidence>
<dbReference type="InterPro" id="IPR051681">
    <property type="entry name" value="Ser/Thr_Kinases-Pseudokinases"/>
</dbReference>
<accession>A0A8H4AP14</accession>
<protein>
    <submittedName>
        <fullName evidence="6">Kinase-like protein</fullName>
    </submittedName>
</protein>
<dbReference type="PROSITE" id="PS50011">
    <property type="entry name" value="PROTEIN_KINASE_DOM"/>
    <property type="match status" value="1"/>
</dbReference>
<evidence type="ECO:0000256" key="1">
    <source>
        <dbReference type="ARBA" id="ARBA00022679"/>
    </source>
</evidence>
<comment type="caution">
    <text evidence="6">The sequence shown here is derived from an EMBL/GenBank/DDBJ whole genome shotgun (WGS) entry which is preliminary data.</text>
</comment>
<evidence type="ECO:0000256" key="3">
    <source>
        <dbReference type="ARBA" id="ARBA00022777"/>
    </source>
</evidence>
<keyword evidence="2" id="KW-0547">Nucleotide-binding</keyword>
<evidence type="ECO:0000256" key="4">
    <source>
        <dbReference type="ARBA" id="ARBA00022840"/>
    </source>
</evidence>
<evidence type="ECO:0000259" key="5">
    <source>
        <dbReference type="PROSITE" id="PS50011"/>
    </source>
</evidence>
<evidence type="ECO:0000256" key="2">
    <source>
        <dbReference type="ARBA" id="ARBA00022741"/>
    </source>
</evidence>
<dbReference type="Proteomes" id="UP000439903">
    <property type="component" value="Unassembled WGS sequence"/>
</dbReference>
<feature type="domain" description="Protein kinase" evidence="5">
    <location>
        <begin position="28"/>
        <end position="250"/>
    </location>
</feature>
<dbReference type="EMBL" id="WTPW01000370">
    <property type="protein sequence ID" value="KAF0518642.1"/>
    <property type="molecule type" value="Genomic_DNA"/>
</dbReference>
<dbReference type="InterPro" id="IPR000719">
    <property type="entry name" value="Prot_kinase_dom"/>
</dbReference>
<reference evidence="6 7" key="1">
    <citation type="journal article" date="2019" name="Environ. Microbiol.">
        <title>At the nexus of three kingdoms: the genome of the mycorrhizal fungus Gigaspora margarita provides insights into plant, endobacterial and fungal interactions.</title>
        <authorList>
            <person name="Venice F."/>
            <person name="Ghignone S."/>
            <person name="Salvioli di Fossalunga A."/>
            <person name="Amselem J."/>
            <person name="Novero M."/>
            <person name="Xianan X."/>
            <person name="Sedzielewska Toro K."/>
            <person name="Morin E."/>
            <person name="Lipzen A."/>
            <person name="Grigoriev I.V."/>
            <person name="Henrissat B."/>
            <person name="Martin F.M."/>
            <person name="Bonfante P."/>
        </authorList>
    </citation>
    <scope>NUCLEOTIDE SEQUENCE [LARGE SCALE GENOMIC DNA]</scope>
    <source>
        <strain evidence="6 7">BEG34</strain>
    </source>
</reference>
<dbReference type="GO" id="GO:0004674">
    <property type="term" value="F:protein serine/threonine kinase activity"/>
    <property type="evidence" value="ECO:0007669"/>
    <property type="project" value="TreeGrafter"/>
</dbReference>
<keyword evidence="3 6" id="KW-0418">Kinase</keyword>
<organism evidence="6 7">
    <name type="scientific">Gigaspora margarita</name>
    <dbReference type="NCBI Taxonomy" id="4874"/>
    <lineage>
        <taxon>Eukaryota</taxon>
        <taxon>Fungi</taxon>
        <taxon>Fungi incertae sedis</taxon>
        <taxon>Mucoromycota</taxon>
        <taxon>Glomeromycotina</taxon>
        <taxon>Glomeromycetes</taxon>
        <taxon>Diversisporales</taxon>
        <taxon>Gigasporaceae</taxon>
        <taxon>Gigaspora</taxon>
    </lineage>
</organism>
<dbReference type="OrthoDB" id="10261027at2759"/>
<keyword evidence="1" id="KW-0808">Transferase</keyword>
<keyword evidence="4" id="KW-0067">ATP-binding</keyword>
<gene>
    <name evidence="6" type="ORF">F8M41_016729</name>
</gene>
<dbReference type="Pfam" id="PF07714">
    <property type="entry name" value="PK_Tyr_Ser-Thr"/>
    <property type="match status" value="1"/>
</dbReference>
<dbReference type="PANTHER" id="PTHR44329">
    <property type="entry name" value="SERINE/THREONINE-PROTEIN KINASE TNNI3K-RELATED"/>
    <property type="match status" value="1"/>
</dbReference>
<proteinExistence type="predicted"/>
<dbReference type="InterPro" id="IPR001245">
    <property type="entry name" value="Ser-Thr/Tyr_kinase_cat_dom"/>
</dbReference>
<dbReference type="PANTHER" id="PTHR44329:SF288">
    <property type="entry name" value="MITOGEN-ACTIVATED PROTEIN KINASE KINASE KINASE 20"/>
    <property type="match status" value="1"/>
</dbReference>
<dbReference type="AlphaFoldDB" id="A0A8H4AP14"/>
<keyword evidence="7" id="KW-1185">Reference proteome</keyword>
<evidence type="ECO:0000313" key="7">
    <source>
        <dbReference type="Proteomes" id="UP000439903"/>
    </source>
</evidence>
<dbReference type="Gene3D" id="1.10.510.10">
    <property type="entry name" value="Transferase(Phosphotransferase) domain 1"/>
    <property type="match status" value="1"/>
</dbReference>
<dbReference type="GO" id="GO:0005524">
    <property type="term" value="F:ATP binding"/>
    <property type="evidence" value="ECO:0007669"/>
    <property type="project" value="UniProtKB-KW"/>
</dbReference>